<feature type="compositionally biased region" description="Polar residues" evidence="6">
    <location>
        <begin position="89"/>
        <end position="101"/>
    </location>
</feature>
<evidence type="ECO:0000256" key="5">
    <source>
        <dbReference type="ARBA" id="ARBA00023136"/>
    </source>
</evidence>
<dbReference type="PANTHER" id="PTHR30213">
    <property type="entry name" value="INNER MEMBRANE PROTEIN YHJD"/>
    <property type="match status" value="1"/>
</dbReference>
<keyword evidence="5 7" id="KW-0472">Membrane</keyword>
<dbReference type="RefSeq" id="WP_092700798.1">
    <property type="nucleotide sequence ID" value="NZ_FNFC01000005.1"/>
</dbReference>
<protein>
    <submittedName>
        <fullName evidence="8">YihY family inner membrane protein</fullName>
    </submittedName>
</protein>
<feature type="region of interest" description="Disordered" evidence="6">
    <location>
        <begin position="89"/>
        <end position="143"/>
    </location>
</feature>
<dbReference type="GO" id="GO:0005886">
    <property type="term" value="C:plasma membrane"/>
    <property type="evidence" value="ECO:0007669"/>
    <property type="project" value="UniProtKB-SubCell"/>
</dbReference>
<dbReference type="AlphaFoldDB" id="A0A1G8UQH8"/>
<evidence type="ECO:0000256" key="4">
    <source>
        <dbReference type="ARBA" id="ARBA00022989"/>
    </source>
</evidence>
<feature type="compositionally biased region" description="Acidic residues" evidence="6">
    <location>
        <begin position="108"/>
        <end position="119"/>
    </location>
</feature>
<feature type="transmembrane region" description="Helical" evidence="7">
    <location>
        <begin position="49"/>
        <end position="80"/>
    </location>
</feature>
<evidence type="ECO:0000313" key="8">
    <source>
        <dbReference type="EMBL" id="SDJ56112.1"/>
    </source>
</evidence>
<gene>
    <name evidence="8" type="ORF">SAMN05216226_10560</name>
</gene>
<evidence type="ECO:0000256" key="2">
    <source>
        <dbReference type="ARBA" id="ARBA00022475"/>
    </source>
</evidence>
<name>A0A1G8UQH8_9EURY</name>
<keyword evidence="2" id="KW-1003">Cell membrane</keyword>
<dbReference type="Proteomes" id="UP000198856">
    <property type="component" value="Unassembled WGS sequence"/>
</dbReference>
<feature type="transmembrane region" description="Helical" evidence="7">
    <location>
        <begin position="189"/>
        <end position="209"/>
    </location>
</feature>
<evidence type="ECO:0000256" key="6">
    <source>
        <dbReference type="SAM" id="MobiDB-lite"/>
    </source>
</evidence>
<evidence type="ECO:0000256" key="1">
    <source>
        <dbReference type="ARBA" id="ARBA00004651"/>
    </source>
</evidence>
<dbReference type="OrthoDB" id="202693at2157"/>
<dbReference type="InterPro" id="IPR017039">
    <property type="entry name" value="Virul_fac_BrkB"/>
</dbReference>
<dbReference type="PANTHER" id="PTHR30213:SF0">
    <property type="entry name" value="UPF0761 MEMBRANE PROTEIN YIHY"/>
    <property type="match status" value="1"/>
</dbReference>
<comment type="subcellular location">
    <subcellularLocation>
        <location evidence="1">Cell membrane</location>
        <topology evidence="1">Multi-pass membrane protein</topology>
    </subcellularLocation>
</comment>
<dbReference type="STRING" id="890420.SAMN05216226_10560"/>
<evidence type="ECO:0000256" key="3">
    <source>
        <dbReference type="ARBA" id="ARBA00022692"/>
    </source>
</evidence>
<dbReference type="EMBL" id="FNFC01000005">
    <property type="protein sequence ID" value="SDJ56112.1"/>
    <property type="molecule type" value="Genomic_DNA"/>
</dbReference>
<feature type="compositionally biased region" description="Basic and acidic residues" evidence="6">
    <location>
        <begin position="123"/>
        <end position="143"/>
    </location>
</feature>
<organism evidence="8 9">
    <name type="scientific">Halovenus aranensis</name>
    <dbReference type="NCBI Taxonomy" id="890420"/>
    <lineage>
        <taxon>Archaea</taxon>
        <taxon>Methanobacteriati</taxon>
        <taxon>Methanobacteriota</taxon>
        <taxon>Stenosarchaea group</taxon>
        <taxon>Halobacteria</taxon>
        <taxon>Halobacteriales</taxon>
        <taxon>Haloarculaceae</taxon>
        <taxon>Halovenus</taxon>
    </lineage>
</organism>
<keyword evidence="3 7" id="KW-0812">Transmembrane</keyword>
<keyword evidence="4 7" id="KW-1133">Transmembrane helix</keyword>
<evidence type="ECO:0000256" key="7">
    <source>
        <dbReference type="SAM" id="Phobius"/>
    </source>
</evidence>
<feature type="transmembrane region" description="Helical" evidence="7">
    <location>
        <begin position="215"/>
        <end position="237"/>
    </location>
</feature>
<reference evidence="8 9" key="1">
    <citation type="submission" date="2016-10" db="EMBL/GenBank/DDBJ databases">
        <authorList>
            <person name="de Groot N.N."/>
        </authorList>
    </citation>
    <scope>NUCLEOTIDE SEQUENCE [LARGE SCALE GENOMIC DNA]</scope>
    <source>
        <strain evidence="8 9">IBRC-M10015</strain>
    </source>
</reference>
<proteinExistence type="predicted"/>
<accession>A0A1G8UQH8</accession>
<evidence type="ECO:0000313" key="9">
    <source>
        <dbReference type="Proteomes" id="UP000198856"/>
    </source>
</evidence>
<dbReference type="Pfam" id="PF03631">
    <property type="entry name" value="Virul_fac_BrkB"/>
    <property type="match status" value="1"/>
</dbReference>
<feature type="transmembrane region" description="Helical" evidence="7">
    <location>
        <begin position="20"/>
        <end position="43"/>
    </location>
</feature>
<sequence>MFFPLYYVFPDSEVTVREAVPGTLVAAAGWTVLALLFGVYTTYAGGFQLYGVLGGMLLLLLWFYFGAAVLLVGVAVNVVLADGHGDRQLQQVSGRQPTQRATMGEADGPTDDDTTESADDGSASDRREQTSRAQHERQTVTRDELRDLQDQLEEFEAEIEDRTVHREELEQDLKQYVRGRVRRGHATGWGPYLVLLYGTAMTLGAFYFLGGGWAILAMLIVWLSTLGLYTLMVLVGVTVKTVRAPGRVLDKLRSLR</sequence>
<keyword evidence="9" id="KW-1185">Reference proteome</keyword>